<sequence length="666" mass="68905">MSSRSTPVRVPDAYRQMATIRAFEERCLDLAREGLIAGSVHPCAGQEAIPVGAVAALGEHDRVLATYRGHGWALACGVPLDQLLGEICQRAGGVNGGRGGSPYLSSPQHRFAGENSIVGAGVPIADGVALAAAVRGEQRVVVTSIGDGALSQGATHEGLVFAAARRLPVIVICENNGWAEMTRADAMVRGSLAERVAGYGIASRVVDGNDPAAVQAAVAEAAASARAGEGPVFLECATVRLLGHYNRDIEHYRPKDDRAAAQRDEPLARMRRELGESAGEQLAQVDAEVAQAIDAATAAVRAMPEPDPATALDHVAAPAPVADELAAAEAAAAGGPATELTYVKAVTAALRAELAARSEVVVYGEDVGIGGGIFGASRMLQQEFGAERVFDTPIAESAILGSAVGAATSGLRPVVEIMWADFLLVALDQLVNQAANVRYLSRGEVTAPLVMRTQQGVTPGSCAQHSQSLEALLAHVPGLKVGLPATPQDAYAMLRAAIADPDPCMLFESRALYQQKGDVRLDGAVEPVGGARLRRTGGDLAIVTWGAMLQGALEAAELLAAEGVAASVLDLRWLRPLDHEAIERVVQAASGRVLVVHEATLTGGFGAEVAAHVQEHCFDVLDGPVVRLGGADVRMPSAPVLQRALVPGAAAIAQRGRELLGLAATA</sequence>
<keyword evidence="9" id="KW-1185">Reference proteome</keyword>
<dbReference type="Pfam" id="PF02780">
    <property type="entry name" value="Transketolase_C"/>
    <property type="match status" value="1"/>
</dbReference>
<feature type="domain" description="Transketolase-like pyrimidine-binding" evidence="7">
    <location>
        <begin position="340"/>
        <end position="515"/>
    </location>
</feature>
<evidence type="ECO:0000259" key="7">
    <source>
        <dbReference type="SMART" id="SM00861"/>
    </source>
</evidence>
<dbReference type="InterPro" id="IPR005475">
    <property type="entry name" value="Transketolase-like_Pyr-bd"/>
</dbReference>
<evidence type="ECO:0000313" key="8">
    <source>
        <dbReference type="EMBL" id="ADB49001.1"/>
    </source>
</evidence>
<evidence type="ECO:0000256" key="1">
    <source>
        <dbReference type="ARBA" id="ARBA00001964"/>
    </source>
</evidence>
<evidence type="ECO:0000313" key="9">
    <source>
        <dbReference type="Proteomes" id="UP000008229"/>
    </source>
</evidence>
<dbReference type="eggNOG" id="COG1071">
    <property type="taxonomic scope" value="Bacteria"/>
</dbReference>
<evidence type="ECO:0000256" key="5">
    <source>
        <dbReference type="ARBA" id="ARBA00023052"/>
    </source>
</evidence>
<reference evidence="8 9" key="1">
    <citation type="journal article" date="2010" name="Stand. Genomic Sci.">
        <title>Complete genome sequence of Conexibacter woesei type strain (ID131577).</title>
        <authorList>
            <person name="Pukall R."/>
            <person name="Lapidus A."/>
            <person name="Glavina Del Rio T."/>
            <person name="Copeland A."/>
            <person name="Tice H."/>
            <person name="Cheng J.-F."/>
            <person name="Lucas S."/>
            <person name="Chen F."/>
            <person name="Nolan M."/>
            <person name="Bruce D."/>
            <person name="Goodwin L."/>
            <person name="Pitluck S."/>
            <person name="Mavromatis K."/>
            <person name="Ivanova N."/>
            <person name="Ovchinnikova G."/>
            <person name="Pati A."/>
            <person name="Chen A."/>
            <person name="Palaniappan K."/>
            <person name="Land M."/>
            <person name="Hauser L."/>
            <person name="Chang Y.-J."/>
            <person name="Jeffries C.D."/>
            <person name="Chain P."/>
            <person name="Meincke L."/>
            <person name="Sims D."/>
            <person name="Brettin T."/>
            <person name="Detter J.C."/>
            <person name="Rohde M."/>
            <person name="Goeker M."/>
            <person name="Bristow J."/>
            <person name="Eisen J.A."/>
            <person name="Markowitz V."/>
            <person name="Kyrpides N.C."/>
            <person name="Klenk H.-P."/>
            <person name="Hugenholtz P."/>
        </authorList>
    </citation>
    <scope>NUCLEOTIDE SEQUENCE [LARGE SCALE GENOMIC DNA]</scope>
    <source>
        <strain evidence="9">DSM 14684 / CIP 108061 / JCM 11494 / NBRC 100937 / ID131577</strain>
    </source>
</reference>
<accession>D3F8D1</accession>
<dbReference type="Gene3D" id="3.40.50.970">
    <property type="match status" value="2"/>
</dbReference>
<evidence type="ECO:0000256" key="6">
    <source>
        <dbReference type="ARBA" id="ARBA00051911"/>
    </source>
</evidence>
<name>D3F8D1_CONWI</name>
<dbReference type="GO" id="GO:0006099">
    <property type="term" value="P:tricarboxylic acid cycle"/>
    <property type="evidence" value="ECO:0007669"/>
    <property type="project" value="UniProtKB-KW"/>
</dbReference>
<dbReference type="eggNOG" id="COG0022">
    <property type="taxonomic scope" value="Bacteria"/>
</dbReference>
<dbReference type="KEGG" id="cwo:Cwoe_0566"/>
<comment type="cofactor">
    <cofactor evidence="1">
        <name>thiamine diphosphate</name>
        <dbReference type="ChEBI" id="CHEBI:58937"/>
    </cofactor>
</comment>
<dbReference type="CDD" id="cd02000">
    <property type="entry name" value="TPP_E1_PDC_ADC_BCADC"/>
    <property type="match status" value="1"/>
</dbReference>
<proteinExistence type="predicted"/>
<reference evidence="9" key="2">
    <citation type="submission" date="2010-01" db="EMBL/GenBank/DDBJ databases">
        <title>The complete genome of Conexibacter woesei DSM 14684.</title>
        <authorList>
            <consortium name="US DOE Joint Genome Institute (JGI-PGF)"/>
            <person name="Lucas S."/>
            <person name="Copeland A."/>
            <person name="Lapidus A."/>
            <person name="Glavina del Rio T."/>
            <person name="Dalin E."/>
            <person name="Tice H."/>
            <person name="Bruce D."/>
            <person name="Goodwin L."/>
            <person name="Pitluck S."/>
            <person name="Kyrpides N."/>
            <person name="Mavromatis K."/>
            <person name="Ivanova N."/>
            <person name="Mikhailova N."/>
            <person name="Chertkov O."/>
            <person name="Brettin T."/>
            <person name="Detter J.C."/>
            <person name="Han C."/>
            <person name="Larimer F."/>
            <person name="Land M."/>
            <person name="Hauser L."/>
            <person name="Markowitz V."/>
            <person name="Cheng J.-F."/>
            <person name="Hugenholtz P."/>
            <person name="Woyke T."/>
            <person name="Wu D."/>
            <person name="Pukall R."/>
            <person name="Steenblock K."/>
            <person name="Schneider S."/>
            <person name="Klenk H.-P."/>
            <person name="Eisen J.A."/>
        </authorList>
    </citation>
    <scope>NUCLEOTIDE SEQUENCE [LARGE SCALE GENOMIC DNA]</scope>
    <source>
        <strain evidence="9">DSM 14684 / CIP 108061 / JCM 11494 / NBRC 100937 / ID131577</strain>
    </source>
</reference>
<comment type="catalytic activity">
    <reaction evidence="6">
        <text>N(6)-[(R)-lipoyl]-L-lysyl-[protein] + 2-oxoglutarate + H(+) = N(6)-[(R)-S(8)-succinyldihydrolipoyl]-L-lysyl-[protein] + CO2</text>
        <dbReference type="Rhea" id="RHEA:12188"/>
        <dbReference type="Rhea" id="RHEA-COMP:10474"/>
        <dbReference type="Rhea" id="RHEA-COMP:20092"/>
        <dbReference type="ChEBI" id="CHEBI:15378"/>
        <dbReference type="ChEBI" id="CHEBI:16526"/>
        <dbReference type="ChEBI" id="CHEBI:16810"/>
        <dbReference type="ChEBI" id="CHEBI:83099"/>
        <dbReference type="ChEBI" id="CHEBI:83120"/>
        <dbReference type="EC" id="1.2.4.2"/>
    </reaction>
</comment>
<dbReference type="InterPro" id="IPR029061">
    <property type="entry name" value="THDP-binding"/>
</dbReference>
<dbReference type="GO" id="GO:0004591">
    <property type="term" value="F:oxoglutarate dehydrogenase (succinyl-transferring) activity"/>
    <property type="evidence" value="ECO:0007669"/>
    <property type="project" value="UniProtKB-EC"/>
</dbReference>
<dbReference type="GO" id="GO:0004149">
    <property type="term" value="F:dihydrolipoyllysine-residue succinyltransferase activity"/>
    <property type="evidence" value="ECO:0007669"/>
    <property type="project" value="UniProtKB-EC"/>
</dbReference>
<dbReference type="AlphaFoldDB" id="D3F8D1"/>
<dbReference type="Proteomes" id="UP000008229">
    <property type="component" value="Chromosome"/>
</dbReference>
<dbReference type="EC" id="2.3.1.61" evidence="2"/>
<keyword evidence="5" id="KW-0786">Thiamine pyrophosphate</keyword>
<dbReference type="STRING" id="469383.Cwoe_0566"/>
<dbReference type="Gene3D" id="3.40.50.920">
    <property type="match status" value="1"/>
</dbReference>
<dbReference type="EMBL" id="CP001854">
    <property type="protein sequence ID" value="ADB49001.1"/>
    <property type="molecule type" value="Genomic_DNA"/>
</dbReference>
<dbReference type="HOGENOM" id="CLU_012907_2_1_11"/>
<dbReference type="FunFam" id="3.40.50.970:FF:000001">
    <property type="entry name" value="Pyruvate dehydrogenase E1 beta subunit"/>
    <property type="match status" value="1"/>
</dbReference>
<dbReference type="Pfam" id="PF00676">
    <property type="entry name" value="E1_dh"/>
    <property type="match status" value="1"/>
</dbReference>
<keyword evidence="3" id="KW-0816">Tricarboxylic acid cycle</keyword>
<keyword evidence="4" id="KW-0560">Oxidoreductase</keyword>
<evidence type="ECO:0000256" key="3">
    <source>
        <dbReference type="ARBA" id="ARBA00022532"/>
    </source>
</evidence>
<dbReference type="CDD" id="cd07036">
    <property type="entry name" value="TPP_PYR_E1-PDHc-beta_like"/>
    <property type="match status" value="1"/>
</dbReference>
<dbReference type="PANTHER" id="PTHR43257:SF2">
    <property type="entry name" value="PYRUVATE DEHYDROGENASE E1 COMPONENT SUBUNIT BETA"/>
    <property type="match status" value="1"/>
</dbReference>
<dbReference type="SUPFAM" id="SSF52922">
    <property type="entry name" value="TK C-terminal domain-like"/>
    <property type="match status" value="1"/>
</dbReference>
<dbReference type="SMART" id="SM00861">
    <property type="entry name" value="Transket_pyr"/>
    <property type="match status" value="1"/>
</dbReference>
<organism evidence="8 9">
    <name type="scientific">Conexibacter woesei (strain DSM 14684 / CCUG 47730 / CIP 108061 / JCM 11494 / NBRC 100937 / ID131577)</name>
    <dbReference type="NCBI Taxonomy" id="469383"/>
    <lineage>
        <taxon>Bacteria</taxon>
        <taxon>Bacillati</taxon>
        <taxon>Actinomycetota</taxon>
        <taxon>Thermoleophilia</taxon>
        <taxon>Solirubrobacterales</taxon>
        <taxon>Conexibacteraceae</taxon>
        <taxon>Conexibacter</taxon>
    </lineage>
</organism>
<protein>
    <recommendedName>
        <fullName evidence="2">dihydrolipoyllysine-residue succinyltransferase</fullName>
        <ecNumber evidence="2">2.3.1.61</ecNumber>
    </recommendedName>
</protein>
<evidence type="ECO:0000256" key="4">
    <source>
        <dbReference type="ARBA" id="ARBA00023002"/>
    </source>
</evidence>
<dbReference type="InterPro" id="IPR033248">
    <property type="entry name" value="Transketolase_C"/>
</dbReference>
<gene>
    <name evidence="8" type="ordered locus">Cwoe_0566</name>
</gene>
<dbReference type="Pfam" id="PF02779">
    <property type="entry name" value="Transket_pyr"/>
    <property type="match status" value="1"/>
</dbReference>
<dbReference type="SUPFAM" id="SSF52518">
    <property type="entry name" value="Thiamin diphosphate-binding fold (THDP-binding)"/>
    <property type="match status" value="2"/>
</dbReference>
<evidence type="ECO:0000256" key="2">
    <source>
        <dbReference type="ARBA" id="ARBA00012945"/>
    </source>
</evidence>
<dbReference type="PANTHER" id="PTHR43257">
    <property type="entry name" value="PYRUVATE DEHYDROGENASE E1 COMPONENT BETA SUBUNIT"/>
    <property type="match status" value="1"/>
</dbReference>
<dbReference type="InterPro" id="IPR001017">
    <property type="entry name" value="DH_E1"/>
</dbReference>
<dbReference type="GO" id="GO:0000287">
    <property type="term" value="F:magnesium ion binding"/>
    <property type="evidence" value="ECO:0007669"/>
    <property type="project" value="UniProtKB-ARBA"/>
</dbReference>
<dbReference type="InterPro" id="IPR009014">
    <property type="entry name" value="Transketo_C/PFOR_II"/>
</dbReference>